<proteinExistence type="predicted"/>
<dbReference type="AlphaFoldDB" id="A0A9P3PV82"/>
<dbReference type="EMBL" id="BRPK01000014">
    <property type="protein sequence ID" value="GLB43537.1"/>
    <property type="molecule type" value="Genomic_DNA"/>
</dbReference>
<keyword evidence="2" id="KW-1185">Reference proteome</keyword>
<name>A0A9P3PV82_LYOSH</name>
<reference evidence="1" key="1">
    <citation type="submission" date="2022-07" db="EMBL/GenBank/DDBJ databases">
        <title>The genome of Lyophyllum shimeji provides insight into the initial evolution of ectomycorrhizal fungal genome.</title>
        <authorList>
            <person name="Kobayashi Y."/>
            <person name="Shibata T."/>
            <person name="Hirakawa H."/>
            <person name="Shigenobu S."/>
            <person name="Nishiyama T."/>
            <person name="Yamada A."/>
            <person name="Hasebe M."/>
            <person name="Kawaguchi M."/>
        </authorList>
    </citation>
    <scope>NUCLEOTIDE SEQUENCE</scope>
    <source>
        <strain evidence="1">AT787</strain>
    </source>
</reference>
<evidence type="ECO:0000313" key="2">
    <source>
        <dbReference type="Proteomes" id="UP001063166"/>
    </source>
</evidence>
<accession>A0A9P3PV82</accession>
<evidence type="ECO:0000313" key="1">
    <source>
        <dbReference type="EMBL" id="GLB43537.1"/>
    </source>
</evidence>
<sequence>MEDYRNVQSTSYYTRPQPLIQAGQHAPTQKARAEQRLSINTAIWSPRPFRRRVFSTRSLASAWPEAGSSGRSLILVSVGSPAQLRQLPIGIERRKPALALPFSVVIPPWEYPA</sequence>
<dbReference type="Proteomes" id="UP001063166">
    <property type="component" value="Unassembled WGS sequence"/>
</dbReference>
<protein>
    <submittedName>
        <fullName evidence="1">Uncharacterized protein</fullName>
    </submittedName>
</protein>
<organism evidence="1 2">
    <name type="scientific">Lyophyllum shimeji</name>
    <name type="common">Hon-shimeji</name>
    <name type="synonym">Tricholoma shimeji</name>
    <dbReference type="NCBI Taxonomy" id="47721"/>
    <lineage>
        <taxon>Eukaryota</taxon>
        <taxon>Fungi</taxon>
        <taxon>Dikarya</taxon>
        <taxon>Basidiomycota</taxon>
        <taxon>Agaricomycotina</taxon>
        <taxon>Agaricomycetes</taxon>
        <taxon>Agaricomycetidae</taxon>
        <taxon>Agaricales</taxon>
        <taxon>Tricholomatineae</taxon>
        <taxon>Lyophyllaceae</taxon>
        <taxon>Lyophyllum</taxon>
    </lineage>
</organism>
<comment type="caution">
    <text evidence="1">The sequence shown here is derived from an EMBL/GenBank/DDBJ whole genome shotgun (WGS) entry which is preliminary data.</text>
</comment>
<gene>
    <name evidence="1" type="ORF">LshimejAT787_1400490</name>
</gene>